<sequence length="37" mass="4265">MAARLPKWIKEAKNRKVIVKALKELNQKLQKSISVFG</sequence>
<evidence type="ECO:0000313" key="1">
    <source>
        <dbReference type="EMBL" id="EKO14956.1"/>
    </source>
</evidence>
<reference evidence="1 2" key="1">
    <citation type="submission" date="2012-10" db="EMBL/GenBank/DDBJ databases">
        <authorList>
            <person name="Harkins D.M."/>
            <person name="Durkin A.S."/>
            <person name="Brinkac L.M."/>
            <person name="Selengut J.D."/>
            <person name="Sanka R."/>
            <person name="DePew J."/>
            <person name="Purushe J."/>
            <person name="Peacock S.J."/>
            <person name="Thaipadungpanit J."/>
            <person name="Wuthiekanun V.W."/>
            <person name="Day N.P."/>
            <person name="Vinetz J.M."/>
            <person name="Sutton G.G."/>
            <person name="Nelson W.C."/>
            <person name="Fouts D.E."/>
        </authorList>
    </citation>
    <scope>NUCLEOTIDE SEQUENCE [LARGE SCALE GENOMIC DNA]</scope>
    <source>
        <strain evidence="1 2">H1</strain>
    </source>
</reference>
<comment type="caution">
    <text evidence="1">The sequence shown here is derived from an EMBL/GenBank/DDBJ whole genome shotgun (WGS) entry which is preliminary data.</text>
</comment>
<name>A0A0E2B135_9LEPT</name>
<evidence type="ECO:0000313" key="2">
    <source>
        <dbReference type="Proteomes" id="UP000006253"/>
    </source>
</evidence>
<organism evidence="1 2">
    <name type="scientific">Leptospira kirschneri str. H1</name>
    <dbReference type="NCBI Taxonomy" id="1049966"/>
    <lineage>
        <taxon>Bacteria</taxon>
        <taxon>Pseudomonadati</taxon>
        <taxon>Spirochaetota</taxon>
        <taxon>Spirochaetia</taxon>
        <taxon>Leptospirales</taxon>
        <taxon>Leptospiraceae</taxon>
        <taxon>Leptospira</taxon>
    </lineage>
</organism>
<protein>
    <submittedName>
        <fullName evidence="1">Uncharacterized protein</fullName>
    </submittedName>
</protein>
<proteinExistence type="predicted"/>
<dbReference type="AlphaFoldDB" id="A0A0E2B135"/>
<dbReference type="EMBL" id="AHMY02000051">
    <property type="protein sequence ID" value="EKO14956.1"/>
    <property type="molecule type" value="Genomic_DNA"/>
</dbReference>
<gene>
    <name evidence="1" type="ORF">LEP1GSC081_1503</name>
</gene>
<accession>A0A0E2B135</accession>
<dbReference type="Proteomes" id="UP000006253">
    <property type="component" value="Unassembled WGS sequence"/>
</dbReference>